<dbReference type="EMBL" id="LXQA010790992">
    <property type="protein sequence ID" value="MCI71174.1"/>
    <property type="molecule type" value="Genomic_DNA"/>
</dbReference>
<proteinExistence type="predicted"/>
<feature type="non-terminal residue" evidence="1">
    <location>
        <position position="1"/>
    </location>
</feature>
<reference evidence="1 2" key="1">
    <citation type="journal article" date="2018" name="Front. Plant Sci.">
        <title>Red Clover (Trifolium pratense) and Zigzag Clover (T. medium) - A Picture of Genomic Similarities and Differences.</title>
        <authorList>
            <person name="Dluhosova J."/>
            <person name="Istvanek J."/>
            <person name="Nedelnik J."/>
            <person name="Repkova J."/>
        </authorList>
    </citation>
    <scope>NUCLEOTIDE SEQUENCE [LARGE SCALE GENOMIC DNA]</scope>
    <source>
        <strain evidence="2">cv. 10/8</strain>
        <tissue evidence="1">Leaf</tissue>
    </source>
</reference>
<accession>A0A392UER3</accession>
<name>A0A392UER3_9FABA</name>
<evidence type="ECO:0000313" key="1">
    <source>
        <dbReference type="EMBL" id="MCI71174.1"/>
    </source>
</evidence>
<evidence type="ECO:0000313" key="2">
    <source>
        <dbReference type="Proteomes" id="UP000265520"/>
    </source>
</evidence>
<keyword evidence="2" id="KW-1185">Reference proteome</keyword>
<protein>
    <submittedName>
        <fullName evidence="1">Uncharacterized protein</fullName>
    </submittedName>
</protein>
<organism evidence="1 2">
    <name type="scientific">Trifolium medium</name>
    <dbReference type="NCBI Taxonomy" id="97028"/>
    <lineage>
        <taxon>Eukaryota</taxon>
        <taxon>Viridiplantae</taxon>
        <taxon>Streptophyta</taxon>
        <taxon>Embryophyta</taxon>
        <taxon>Tracheophyta</taxon>
        <taxon>Spermatophyta</taxon>
        <taxon>Magnoliopsida</taxon>
        <taxon>eudicotyledons</taxon>
        <taxon>Gunneridae</taxon>
        <taxon>Pentapetalae</taxon>
        <taxon>rosids</taxon>
        <taxon>fabids</taxon>
        <taxon>Fabales</taxon>
        <taxon>Fabaceae</taxon>
        <taxon>Papilionoideae</taxon>
        <taxon>50 kb inversion clade</taxon>
        <taxon>NPAAA clade</taxon>
        <taxon>Hologalegina</taxon>
        <taxon>IRL clade</taxon>
        <taxon>Trifolieae</taxon>
        <taxon>Trifolium</taxon>
    </lineage>
</organism>
<sequence>VPFIFVSLFSDAPDLLRSAGLKEPGLPPLRY</sequence>
<dbReference type="AlphaFoldDB" id="A0A392UER3"/>
<comment type="caution">
    <text evidence="1">The sequence shown here is derived from an EMBL/GenBank/DDBJ whole genome shotgun (WGS) entry which is preliminary data.</text>
</comment>
<dbReference type="Proteomes" id="UP000265520">
    <property type="component" value="Unassembled WGS sequence"/>
</dbReference>